<evidence type="ECO:0000256" key="5">
    <source>
        <dbReference type="ARBA" id="ARBA00023136"/>
    </source>
</evidence>
<feature type="transmembrane region" description="Helical" evidence="7">
    <location>
        <begin position="174"/>
        <end position="193"/>
    </location>
</feature>
<dbReference type="PATRIC" id="fig|1543721.4.peg.1464"/>
<evidence type="ECO:0000256" key="1">
    <source>
        <dbReference type="ARBA" id="ARBA00004141"/>
    </source>
</evidence>
<evidence type="ECO:0000313" key="8">
    <source>
        <dbReference type="EMBL" id="AKH20154.1"/>
    </source>
</evidence>
<dbReference type="GO" id="GO:0055085">
    <property type="term" value="P:transmembrane transport"/>
    <property type="evidence" value="ECO:0007669"/>
    <property type="project" value="InterPro"/>
</dbReference>
<reference evidence="8 9" key="1">
    <citation type="journal article" date="2015" name="Genome Announc.">
        <title>Complete Genome Sequence of Sedimenticola thiotaurini Strain SIP-G1, a Polyphosphate- and Polyhydroxyalkanoate-Accumulating Sulfur-Oxidizing Gammaproteobacterium Isolated from Salt Marsh Sediments.</title>
        <authorList>
            <person name="Flood B.E."/>
            <person name="Jones D.S."/>
            <person name="Bailey J.V."/>
        </authorList>
    </citation>
    <scope>NUCLEOTIDE SEQUENCE [LARGE SCALE GENOMIC DNA]</scope>
    <source>
        <strain evidence="8 9">SIP-G1</strain>
    </source>
</reference>
<sequence length="283" mass="30288">MEEFFTAFLQHTFLQTAVATALLASIGCGVMGTYVVVKRIAFIAGGIAHSVLGGMGAAVYFGFEPLHGALPAAIAAALLIGWVRLHWRAQEDTLISALWAIGMAVGVLFIAKAPGYQSDLMSYLFGNILLVPRESLWFMVALDLILLTVVAAYHRHFLAVVFDEEFARLRGIPVGFFYLLLLVLVAVTVVLLIQVVGLILVLALLTLPAAVAGHYVHSLGRMMLIATILGAVLSITGLALSYAPDLPAGPTIILLVGGVYVLSAMLTQFLDRRNARQAAEQDS</sequence>
<dbReference type="Proteomes" id="UP000034410">
    <property type="component" value="Chromosome"/>
</dbReference>
<dbReference type="GO" id="GO:0043190">
    <property type="term" value="C:ATP-binding cassette (ABC) transporter complex"/>
    <property type="evidence" value="ECO:0007669"/>
    <property type="project" value="InterPro"/>
</dbReference>
<dbReference type="EMBL" id="CP011412">
    <property type="protein sequence ID" value="AKH20154.1"/>
    <property type="molecule type" value="Genomic_DNA"/>
</dbReference>
<keyword evidence="9" id="KW-1185">Reference proteome</keyword>
<gene>
    <name evidence="8" type="ORF">AAY24_07050</name>
</gene>
<dbReference type="SUPFAM" id="SSF81345">
    <property type="entry name" value="ABC transporter involved in vitamin B12 uptake, BtuC"/>
    <property type="match status" value="1"/>
</dbReference>
<feature type="transmembrane region" description="Helical" evidence="7">
    <location>
        <begin position="69"/>
        <end position="87"/>
    </location>
</feature>
<feature type="transmembrane region" description="Helical" evidence="7">
    <location>
        <begin position="12"/>
        <end position="35"/>
    </location>
</feature>
<evidence type="ECO:0000256" key="3">
    <source>
        <dbReference type="ARBA" id="ARBA00022692"/>
    </source>
</evidence>
<evidence type="ECO:0000256" key="6">
    <source>
        <dbReference type="RuleBase" id="RU003943"/>
    </source>
</evidence>
<dbReference type="GO" id="GO:0010043">
    <property type="term" value="P:response to zinc ion"/>
    <property type="evidence" value="ECO:0007669"/>
    <property type="project" value="TreeGrafter"/>
</dbReference>
<feature type="transmembrane region" description="Helical" evidence="7">
    <location>
        <begin position="42"/>
        <end position="63"/>
    </location>
</feature>
<dbReference type="RefSeq" id="WP_046859090.1">
    <property type="nucleotide sequence ID" value="NZ_CP011412.1"/>
</dbReference>
<comment type="similarity">
    <text evidence="2 6">Belongs to the ABC-3 integral membrane protein family.</text>
</comment>
<protein>
    <submittedName>
        <fullName evidence="8">Membrane protein</fullName>
    </submittedName>
</protein>
<evidence type="ECO:0000256" key="4">
    <source>
        <dbReference type="ARBA" id="ARBA00022989"/>
    </source>
</evidence>
<evidence type="ECO:0000313" key="9">
    <source>
        <dbReference type="Proteomes" id="UP000034410"/>
    </source>
</evidence>
<name>A0A0F7JY24_9GAMM</name>
<proteinExistence type="inferred from homology"/>
<keyword evidence="6" id="KW-0813">Transport</keyword>
<dbReference type="Pfam" id="PF00950">
    <property type="entry name" value="ABC-3"/>
    <property type="match status" value="1"/>
</dbReference>
<dbReference type="InterPro" id="IPR001626">
    <property type="entry name" value="ABC_TroCD"/>
</dbReference>
<feature type="transmembrane region" description="Helical" evidence="7">
    <location>
        <begin position="248"/>
        <end position="267"/>
    </location>
</feature>
<dbReference type="PANTHER" id="PTHR30477:SF18">
    <property type="entry name" value="METAL TRANSPORT SYSTEM MEMBRANE PROTEIN CT_417-RELATED"/>
    <property type="match status" value="1"/>
</dbReference>
<feature type="transmembrane region" description="Helical" evidence="7">
    <location>
        <begin position="223"/>
        <end position="242"/>
    </location>
</feature>
<dbReference type="Gene3D" id="1.10.3470.10">
    <property type="entry name" value="ABC transporter involved in vitamin B12 uptake, BtuC"/>
    <property type="match status" value="1"/>
</dbReference>
<feature type="transmembrane region" description="Helical" evidence="7">
    <location>
        <begin position="94"/>
        <end position="115"/>
    </location>
</feature>
<dbReference type="InterPro" id="IPR037294">
    <property type="entry name" value="ABC_BtuC-like"/>
</dbReference>
<keyword evidence="5 7" id="KW-0472">Membrane</keyword>
<comment type="subcellular location">
    <subcellularLocation>
        <location evidence="6">Cell membrane</location>
        <topology evidence="6">Multi-pass membrane protein</topology>
    </subcellularLocation>
    <subcellularLocation>
        <location evidence="1">Membrane</location>
        <topology evidence="1">Multi-pass membrane protein</topology>
    </subcellularLocation>
</comment>
<dbReference type="CDD" id="cd06550">
    <property type="entry name" value="TM_ABC_iron-siderophores_like"/>
    <property type="match status" value="1"/>
</dbReference>
<dbReference type="OrthoDB" id="9783937at2"/>
<feature type="transmembrane region" description="Helical" evidence="7">
    <location>
        <begin position="199"/>
        <end position="216"/>
    </location>
</feature>
<evidence type="ECO:0000256" key="2">
    <source>
        <dbReference type="ARBA" id="ARBA00008034"/>
    </source>
</evidence>
<dbReference type="AlphaFoldDB" id="A0A0F7JY24"/>
<keyword evidence="4 7" id="KW-1133">Transmembrane helix</keyword>
<organism evidence="8 9">
    <name type="scientific">Sedimenticola thiotaurini</name>
    <dbReference type="NCBI Taxonomy" id="1543721"/>
    <lineage>
        <taxon>Bacteria</taxon>
        <taxon>Pseudomonadati</taxon>
        <taxon>Pseudomonadota</taxon>
        <taxon>Gammaproteobacteria</taxon>
        <taxon>Chromatiales</taxon>
        <taxon>Sedimenticolaceae</taxon>
        <taxon>Sedimenticola</taxon>
    </lineage>
</organism>
<evidence type="ECO:0000256" key="7">
    <source>
        <dbReference type="SAM" id="Phobius"/>
    </source>
</evidence>
<feature type="transmembrane region" description="Helical" evidence="7">
    <location>
        <begin position="135"/>
        <end position="153"/>
    </location>
</feature>
<keyword evidence="3 6" id="KW-0812">Transmembrane</keyword>
<accession>A0A0F7JY24</accession>
<dbReference type="PANTHER" id="PTHR30477">
    <property type="entry name" value="ABC-TRANSPORTER METAL-BINDING PROTEIN"/>
    <property type="match status" value="1"/>
</dbReference>
<dbReference type="KEGG" id="seds:AAY24_07050"/>